<evidence type="ECO:0000256" key="6">
    <source>
        <dbReference type="ARBA" id="ARBA00022908"/>
    </source>
</evidence>
<dbReference type="GO" id="GO:0051301">
    <property type="term" value="P:cell division"/>
    <property type="evidence" value="ECO:0007669"/>
    <property type="project" value="UniProtKB-KW"/>
</dbReference>
<evidence type="ECO:0000256" key="8">
    <source>
        <dbReference type="ARBA" id="ARBA00023172"/>
    </source>
</evidence>
<keyword evidence="5 10" id="KW-0159">Chromosome partition</keyword>
<keyword evidence="8 10" id="KW-0233">DNA recombination</keyword>
<dbReference type="GO" id="GO:0003677">
    <property type="term" value="F:DNA binding"/>
    <property type="evidence" value="ECO:0007669"/>
    <property type="project" value="UniProtKB-UniRule"/>
</dbReference>
<dbReference type="Proteomes" id="UP000270927">
    <property type="component" value="Unassembled WGS sequence"/>
</dbReference>
<dbReference type="GO" id="GO:0006313">
    <property type="term" value="P:DNA transposition"/>
    <property type="evidence" value="ECO:0007669"/>
    <property type="project" value="UniProtKB-UniRule"/>
</dbReference>
<dbReference type="GO" id="GO:0009037">
    <property type="term" value="F:tyrosine-based site-specific recombinase activity"/>
    <property type="evidence" value="ECO:0007669"/>
    <property type="project" value="UniProtKB-UniRule"/>
</dbReference>
<dbReference type="OrthoDB" id="9801717at2"/>
<keyword evidence="14" id="KW-1185">Reference proteome</keyword>
<dbReference type="GO" id="GO:0005737">
    <property type="term" value="C:cytoplasm"/>
    <property type="evidence" value="ECO:0007669"/>
    <property type="project" value="UniProtKB-SubCell"/>
</dbReference>
<dbReference type="GO" id="GO:0007059">
    <property type="term" value="P:chromosome segregation"/>
    <property type="evidence" value="ECO:0007669"/>
    <property type="project" value="UniProtKB-UniRule"/>
</dbReference>
<dbReference type="InterPro" id="IPR013762">
    <property type="entry name" value="Integrase-like_cat_sf"/>
</dbReference>
<comment type="similarity">
    <text evidence="10">Belongs to the 'phage' integrase family. XerC subfamily.</text>
</comment>
<dbReference type="InterPro" id="IPR023009">
    <property type="entry name" value="Tyrosine_recombinase_XerC/XerD"/>
</dbReference>
<comment type="subcellular location">
    <subcellularLocation>
        <location evidence="1 10">Cytoplasm</location>
    </subcellularLocation>
</comment>
<dbReference type="Pfam" id="PF00589">
    <property type="entry name" value="Phage_integrase"/>
    <property type="match status" value="1"/>
</dbReference>
<dbReference type="AlphaFoldDB" id="A0A3N2QB14"/>
<evidence type="ECO:0000256" key="5">
    <source>
        <dbReference type="ARBA" id="ARBA00022829"/>
    </source>
</evidence>
<evidence type="ECO:0000256" key="9">
    <source>
        <dbReference type="ARBA" id="ARBA00023306"/>
    </source>
</evidence>
<feature type="domain" description="Core-binding (CB)" evidence="12">
    <location>
        <begin position="3"/>
        <end position="88"/>
    </location>
</feature>
<dbReference type="InterPro" id="IPR002104">
    <property type="entry name" value="Integrase_catalytic"/>
</dbReference>
<comment type="subunit">
    <text evidence="10">Forms a cyclic heterotetrameric complex composed of two molecules of XerC and two molecules of XerD.</text>
</comment>
<feature type="active site" evidence="10">
    <location>
        <position position="245"/>
    </location>
</feature>
<dbReference type="NCBIfam" id="TIGR02225">
    <property type="entry name" value="recomb_XerD"/>
    <property type="match status" value="1"/>
</dbReference>
<dbReference type="InterPro" id="IPR004107">
    <property type="entry name" value="Integrase_SAM-like_N"/>
</dbReference>
<dbReference type="InterPro" id="IPR050090">
    <property type="entry name" value="Tyrosine_recombinase_XerCD"/>
</dbReference>
<keyword evidence="3 10" id="KW-0963">Cytoplasm</keyword>
<evidence type="ECO:0000256" key="4">
    <source>
        <dbReference type="ARBA" id="ARBA00022618"/>
    </source>
</evidence>
<comment type="similarity">
    <text evidence="2">Belongs to the 'phage' integrase family. XerD subfamily.</text>
</comment>
<evidence type="ECO:0000256" key="10">
    <source>
        <dbReference type="HAMAP-Rule" id="MF_01808"/>
    </source>
</evidence>
<dbReference type="InterPro" id="IPR044068">
    <property type="entry name" value="CB"/>
</dbReference>
<feature type="domain" description="Tyr recombinase" evidence="11">
    <location>
        <begin position="109"/>
        <end position="293"/>
    </location>
</feature>
<dbReference type="PROSITE" id="PS51900">
    <property type="entry name" value="CB"/>
    <property type="match status" value="1"/>
</dbReference>
<name>A0A3N2QB14_9BACT</name>
<dbReference type="CDD" id="cd00798">
    <property type="entry name" value="INT_XerDC_C"/>
    <property type="match status" value="1"/>
</dbReference>
<feature type="active site" evidence="10">
    <location>
        <position position="248"/>
    </location>
</feature>
<feature type="active site" evidence="10">
    <location>
        <position position="149"/>
    </location>
</feature>
<dbReference type="Gene3D" id="1.10.443.10">
    <property type="entry name" value="Intergrase catalytic core"/>
    <property type="match status" value="1"/>
</dbReference>
<keyword evidence="7 10" id="KW-0238">DNA-binding</keyword>
<evidence type="ECO:0000313" key="14">
    <source>
        <dbReference type="Proteomes" id="UP000270927"/>
    </source>
</evidence>
<dbReference type="InterPro" id="IPR011010">
    <property type="entry name" value="DNA_brk_join_enz"/>
</dbReference>
<dbReference type="PANTHER" id="PTHR30349">
    <property type="entry name" value="PHAGE INTEGRASE-RELATED"/>
    <property type="match status" value="1"/>
</dbReference>
<evidence type="ECO:0000256" key="7">
    <source>
        <dbReference type="ARBA" id="ARBA00023125"/>
    </source>
</evidence>
<evidence type="ECO:0000256" key="2">
    <source>
        <dbReference type="ARBA" id="ARBA00010450"/>
    </source>
</evidence>
<dbReference type="PANTHER" id="PTHR30349:SF81">
    <property type="entry name" value="TYROSINE RECOMBINASE XERC"/>
    <property type="match status" value="1"/>
</dbReference>
<organism evidence="13 14">
    <name type="scientific">Candidatus Cardinium hertigii</name>
    <dbReference type="NCBI Taxonomy" id="247481"/>
    <lineage>
        <taxon>Bacteria</taxon>
        <taxon>Pseudomonadati</taxon>
        <taxon>Bacteroidota</taxon>
        <taxon>Cytophagia</taxon>
        <taxon>Cytophagales</taxon>
        <taxon>Amoebophilaceae</taxon>
        <taxon>Candidatus Cardinium</taxon>
    </lineage>
</organism>
<keyword evidence="4 10" id="KW-0132">Cell division</keyword>
<dbReference type="SUPFAM" id="SSF56349">
    <property type="entry name" value="DNA breaking-rejoining enzymes"/>
    <property type="match status" value="1"/>
</dbReference>
<comment type="caution">
    <text evidence="13">The sequence shown here is derived from an EMBL/GenBank/DDBJ whole genome shotgun (WGS) entry which is preliminary data.</text>
</comment>
<feature type="active site" evidence="10">
    <location>
        <position position="173"/>
    </location>
</feature>
<keyword evidence="9 10" id="KW-0131">Cell cycle</keyword>
<dbReference type="EMBL" id="RARA01000027">
    <property type="protein sequence ID" value="ROT47004.1"/>
    <property type="molecule type" value="Genomic_DNA"/>
</dbReference>
<feature type="active site" evidence="10">
    <location>
        <position position="271"/>
    </location>
</feature>
<proteinExistence type="inferred from homology"/>
<reference evidence="13 14" key="1">
    <citation type="submission" date="2018-09" db="EMBL/GenBank/DDBJ databases">
        <title>Comparative Genomics of Wolbachia-Cardinium Dual Endosymbiosis in a Plant-Parasitic Nematode.</title>
        <authorList>
            <person name="Brown A.M.V."/>
            <person name="Wasala S.K."/>
            <person name="Howe D.K."/>
            <person name="Peetz A.B."/>
            <person name="Zasada I.A."/>
            <person name="Denver D.R."/>
        </authorList>
    </citation>
    <scope>NUCLEOTIDE SEQUENCE [LARGE SCALE GENOMIC DNA]</scope>
    <source>
        <strain evidence="13 14">Pp_1</strain>
    </source>
</reference>
<evidence type="ECO:0000313" key="13">
    <source>
        <dbReference type="EMBL" id="ROT47004.1"/>
    </source>
</evidence>
<protein>
    <recommendedName>
        <fullName evidence="10">Tyrosine recombinase XerC</fullName>
    </recommendedName>
</protein>
<dbReference type="HAMAP" id="MF_01808">
    <property type="entry name" value="Recomb_XerC_XerD"/>
    <property type="match status" value="1"/>
</dbReference>
<comment type="function">
    <text evidence="10">Site-specific tyrosine recombinase, which acts by catalyzing the cutting and rejoining of the recombining DNA molecules. The XerC-XerD complex is essential to convert dimers of the bacterial chromosome into monomers to permit their segregation at cell division. It also contributes to the segregational stability of plasmids.</text>
</comment>
<dbReference type="Pfam" id="PF02899">
    <property type="entry name" value="Phage_int_SAM_1"/>
    <property type="match status" value="1"/>
</dbReference>
<evidence type="ECO:0000256" key="1">
    <source>
        <dbReference type="ARBA" id="ARBA00004496"/>
    </source>
</evidence>
<evidence type="ECO:0000259" key="12">
    <source>
        <dbReference type="PROSITE" id="PS51900"/>
    </source>
</evidence>
<keyword evidence="6 10" id="KW-0229">DNA integration</keyword>
<gene>
    <name evidence="13" type="primary">xerD</name>
    <name evidence="10" type="synonym">xerC</name>
    <name evidence="13" type="ORF">EDM02_05555</name>
</gene>
<sequence>MEQEWKYFLQQFEMYLRLERSLAENSTIAYLTDITKFTQFLLHKHISLLAVEPVHIRAFLVALHSGGMKATSQSRVLSALRVFYKFLLLDNHITEDPTGLVESPQLGRYLPSVLSVPQIVSMIKVIDHSTPTGMRNRAIVETLYGTGMRVSELTDLKASHVYFEEGFVRVIGKGNKERLVPIGAIALKYIKLYVEEVRVHMDISSGYSDYLFLNRRGKNLTRVMIFLIVQELAKKAKINMEVGPHIFRHSFATHLVEGGADLRAVQEMLGHSSITTTEMYTHLDRNYLKQIIQDYHPRNHINNHN</sequence>
<dbReference type="PROSITE" id="PS51898">
    <property type="entry name" value="TYR_RECOMBINASE"/>
    <property type="match status" value="1"/>
</dbReference>
<dbReference type="Gene3D" id="1.10.150.130">
    <property type="match status" value="1"/>
</dbReference>
<dbReference type="InterPro" id="IPR010998">
    <property type="entry name" value="Integrase_recombinase_N"/>
</dbReference>
<evidence type="ECO:0000259" key="11">
    <source>
        <dbReference type="PROSITE" id="PS51898"/>
    </source>
</evidence>
<dbReference type="NCBIfam" id="NF001399">
    <property type="entry name" value="PRK00283.1"/>
    <property type="match status" value="1"/>
</dbReference>
<evidence type="ECO:0000256" key="3">
    <source>
        <dbReference type="ARBA" id="ARBA00022490"/>
    </source>
</evidence>
<accession>A0A3N2QB14</accession>
<dbReference type="InterPro" id="IPR011932">
    <property type="entry name" value="Recomb_XerD"/>
</dbReference>
<feature type="active site" description="O-(3'-phospho-DNA)-tyrosine intermediate" evidence="10">
    <location>
        <position position="280"/>
    </location>
</feature>